<dbReference type="AlphaFoldDB" id="A0A975NC32"/>
<dbReference type="InterPro" id="IPR046342">
    <property type="entry name" value="CBS_dom_sf"/>
</dbReference>
<dbReference type="RefSeq" id="WP_215620908.1">
    <property type="nucleotide sequence ID" value="NZ_CP076134.1"/>
</dbReference>
<gene>
    <name evidence="1" type="ORF">KMZ29_20395</name>
</gene>
<organism evidence="1 2">
    <name type="scientific">Bradyrhizobium sediminis</name>
    <dbReference type="NCBI Taxonomy" id="2840469"/>
    <lineage>
        <taxon>Bacteria</taxon>
        <taxon>Pseudomonadati</taxon>
        <taxon>Pseudomonadota</taxon>
        <taxon>Alphaproteobacteria</taxon>
        <taxon>Hyphomicrobiales</taxon>
        <taxon>Nitrobacteraceae</taxon>
        <taxon>Bradyrhizobium</taxon>
    </lineage>
</organism>
<dbReference type="SUPFAM" id="SSF54631">
    <property type="entry name" value="CBS-domain pair"/>
    <property type="match status" value="1"/>
</dbReference>
<dbReference type="Proteomes" id="UP000680839">
    <property type="component" value="Chromosome"/>
</dbReference>
<evidence type="ECO:0000313" key="2">
    <source>
        <dbReference type="Proteomes" id="UP000680839"/>
    </source>
</evidence>
<protein>
    <recommendedName>
        <fullName evidence="3">CBS domain-containing protein</fullName>
    </recommendedName>
</protein>
<reference evidence="1" key="1">
    <citation type="submission" date="2021-06" db="EMBL/GenBank/DDBJ databases">
        <title>Bradyrhizobium sp. S2-20-1 Genome sequencing.</title>
        <authorList>
            <person name="Jin L."/>
        </authorList>
    </citation>
    <scope>NUCLEOTIDE SEQUENCE</scope>
    <source>
        <strain evidence="1">S2-20-1</strain>
    </source>
</reference>
<evidence type="ECO:0008006" key="3">
    <source>
        <dbReference type="Google" id="ProtNLM"/>
    </source>
</evidence>
<proteinExistence type="predicted"/>
<dbReference type="EMBL" id="CP076134">
    <property type="protein sequence ID" value="QWG12065.1"/>
    <property type="molecule type" value="Genomic_DNA"/>
</dbReference>
<sequence length="101" mass="10990">MKAMSARSPSRQTVGWVGAITDRDTTCRALADSGNLAKMTRQERHDEGRCMLLPEDDIKVAVETMGKTATPCLPVADSHKTMIGMLNLGDISHEVSKEIFG</sequence>
<accession>A0A975NC32</accession>
<dbReference type="Gene3D" id="3.10.580.10">
    <property type="entry name" value="CBS-domain"/>
    <property type="match status" value="1"/>
</dbReference>
<evidence type="ECO:0000313" key="1">
    <source>
        <dbReference type="EMBL" id="QWG12065.1"/>
    </source>
</evidence>
<name>A0A975NC32_9BRAD</name>